<dbReference type="Pfam" id="PF01841">
    <property type="entry name" value="Transglut_core"/>
    <property type="match status" value="1"/>
</dbReference>
<feature type="chain" id="PRO_5045046794" evidence="1">
    <location>
        <begin position="26"/>
        <end position="685"/>
    </location>
</feature>
<evidence type="ECO:0000259" key="3">
    <source>
        <dbReference type="Pfam" id="PF12969"/>
    </source>
</evidence>
<feature type="signal peptide" evidence="1">
    <location>
        <begin position="1"/>
        <end position="25"/>
    </location>
</feature>
<evidence type="ECO:0000313" key="5">
    <source>
        <dbReference type="Proteomes" id="UP000642468"/>
    </source>
</evidence>
<sequence length="685" mass="77084">MTTRVLRGLSLLAVVACAAATPASAQTDPIKFGKPDPKDFEAKNFVADSAAEAVVLCDYGRSRFEYADGDFRVVFDRITRIKILKKSGYDWATVKVPLYHQAGREEKLLNLRGYTYNLVNGQIAKEKFDDATTFREEANSNVTMRKFTLPNVREGAVIEYAYTVQSDFTFNFQDWQFQESIPVRWSEYRASIPAYFDYKILMQGYVPLTVAEHSEGSMQATVRQEGGYVGGGFNTQRVAGSASSVVLPLKTHRWAAQNVPAFRNEPFMTSSRDYVSRLDFELAGVKWEGQPYRPVSDSWEKINDDLLADENFGAQLKRGGFLKEQLTPLLAKTTDPAARIAAVHDLVRKSVKYNGRDWYYSSTSLRKAYDQHRGNAADVNLLLIAALREAGFQANPVLLSTRDHGFVNTDFMPLLSRFNYVVAHVALPEGKEMLLDATEELVPCGMLPTRCLNITGRLIMPKPADSRWISLVPQQRLTEYQQIQLTLDDKGGYTGKIHSEHGGYAGLAQRDKLREKGEKKFVEEMLQGREGWNVSKYQFAQRDALDKPLAFDYEVNVAGSDAQAGMLYLRPLQHFGNSKNPFVHENRQFPVDFGCLVDETLVMTLTLPAGYEVEELPKPAAVMLPDNGGRFMYQVQPGANGTLQLVSRLSLSRPVYSAESYADLREFYRLVVAKQAEQIVLKKKS</sequence>
<evidence type="ECO:0000259" key="2">
    <source>
        <dbReference type="Pfam" id="PF01841"/>
    </source>
</evidence>
<feature type="domain" description="DUF3857" evidence="3">
    <location>
        <begin position="73"/>
        <end position="207"/>
    </location>
</feature>
<name>A0ABR8JJ86_9BACT</name>
<evidence type="ECO:0000256" key="1">
    <source>
        <dbReference type="SAM" id="SignalP"/>
    </source>
</evidence>
<dbReference type="Gene3D" id="3.10.620.30">
    <property type="match status" value="1"/>
</dbReference>
<proteinExistence type="predicted"/>
<accession>A0ABR8JJ86</accession>
<dbReference type="SUPFAM" id="SSF54001">
    <property type="entry name" value="Cysteine proteinases"/>
    <property type="match status" value="1"/>
</dbReference>
<dbReference type="Proteomes" id="UP000642468">
    <property type="component" value="Unassembled WGS sequence"/>
</dbReference>
<dbReference type="RefSeq" id="WP_190784737.1">
    <property type="nucleotide sequence ID" value="NZ_JACWZZ010000002.1"/>
</dbReference>
<reference evidence="4 5" key="1">
    <citation type="submission" date="2020-09" db="EMBL/GenBank/DDBJ databases">
        <authorList>
            <person name="Kim M.K."/>
        </authorList>
    </citation>
    <scope>NUCLEOTIDE SEQUENCE [LARGE SCALE GENOMIC DNA]</scope>
    <source>
        <strain evidence="4 5">BT646</strain>
    </source>
</reference>
<organism evidence="4 5">
    <name type="scientific">Hymenobacter duratus</name>
    <dbReference type="NCBI Taxonomy" id="2771356"/>
    <lineage>
        <taxon>Bacteria</taxon>
        <taxon>Pseudomonadati</taxon>
        <taxon>Bacteroidota</taxon>
        <taxon>Cytophagia</taxon>
        <taxon>Cytophagales</taxon>
        <taxon>Hymenobacteraceae</taxon>
        <taxon>Hymenobacter</taxon>
    </lineage>
</organism>
<dbReference type="Gene3D" id="2.60.120.1130">
    <property type="match status" value="1"/>
</dbReference>
<keyword evidence="5" id="KW-1185">Reference proteome</keyword>
<comment type="caution">
    <text evidence="4">The sequence shown here is derived from an EMBL/GenBank/DDBJ whole genome shotgun (WGS) entry which is preliminary data.</text>
</comment>
<dbReference type="InterPro" id="IPR038765">
    <property type="entry name" value="Papain-like_cys_pep_sf"/>
</dbReference>
<dbReference type="InterPro" id="IPR024618">
    <property type="entry name" value="DUF3857"/>
</dbReference>
<dbReference type="Gene3D" id="2.60.40.3140">
    <property type="match status" value="1"/>
</dbReference>
<evidence type="ECO:0000313" key="4">
    <source>
        <dbReference type="EMBL" id="MBD2715768.1"/>
    </source>
</evidence>
<dbReference type="InterPro" id="IPR002931">
    <property type="entry name" value="Transglutaminase-like"/>
</dbReference>
<gene>
    <name evidence="4" type="ORF">IC231_12040</name>
</gene>
<dbReference type="Pfam" id="PF12969">
    <property type="entry name" value="DUF3857"/>
    <property type="match status" value="1"/>
</dbReference>
<protein>
    <submittedName>
        <fullName evidence="4">DUF3857 and transglutaminase domain-containing protein</fullName>
    </submittedName>
</protein>
<feature type="domain" description="Transglutaminase-like" evidence="2">
    <location>
        <begin position="330"/>
        <end position="405"/>
    </location>
</feature>
<dbReference type="EMBL" id="JACWZZ010000002">
    <property type="protein sequence ID" value="MBD2715768.1"/>
    <property type="molecule type" value="Genomic_DNA"/>
</dbReference>
<keyword evidence="1" id="KW-0732">Signal</keyword>